<dbReference type="PROSITE" id="PS51257">
    <property type="entry name" value="PROKAR_LIPOPROTEIN"/>
    <property type="match status" value="1"/>
</dbReference>
<dbReference type="Pfam" id="PF16283">
    <property type="entry name" value="DUF4929"/>
    <property type="match status" value="1"/>
</dbReference>
<gene>
    <name evidence="2" type="ORF">SAMN02745202_02340</name>
</gene>
<evidence type="ECO:0008006" key="4">
    <source>
        <dbReference type="Google" id="ProtNLM"/>
    </source>
</evidence>
<protein>
    <recommendedName>
        <fullName evidence="4">DUF4929 domain-containing protein</fullName>
    </recommendedName>
</protein>
<dbReference type="Proteomes" id="UP000190065">
    <property type="component" value="Unassembled WGS sequence"/>
</dbReference>
<feature type="chain" id="PRO_5010526736" description="DUF4929 domain-containing protein" evidence="1">
    <location>
        <begin position="22"/>
        <end position="406"/>
    </location>
</feature>
<dbReference type="InterPro" id="IPR032562">
    <property type="entry name" value="DUF4929"/>
</dbReference>
<organism evidence="2 3">
    <name type="scientific">Segatella oulorum</name>
    <dbReference type="NCBI Taxonomy" id="28136"/>
    <lineage>
        <taxon>Bacteria</taxon>
        <taxon>Pseudomonadati</taxon>
        <taxon>Bacteroidota</taxon>
        <taxon>Bacteroidia</taxon>
        <taxon>Bacteroidales</taxon>
        <taxon>Prevotellaceae</taxon>
        <taxon>Segatella</taxon>
    </lineage>
</organism>
<feature type="signal peptide" evidence="1">
    <location>
        <begin position="1"/>
        <end position="21"/>
    </location>
</feature>
<proteinExistence type="predicted"/>
<dbReference type="eggNOG" id="ENOG5032U6A">
    <property type="taxonomic scope" value="Bacteria"/>
</dbReference>
<evidence type="ECO:0000256" key="1">
    <source>
        <dbReference type="SAM" id="SignalP"/>
    </source>
</evidence>
<sequence length="406" mass="44461">MKHILNTLLAAIACVLAGCQAQDAPQETMTNGVELTIPGNAILSEDDTASVFVHAMIAFAPQQRESVKLSFLGNEKAILHADNDELVFNPGQKEVVFRVKSNGKHLLATPQLVTVQVASASNPLIKGFGKGAQITMNPDADVPLLTPTQLQLITDVQTKYGINLSRLLGKIPVETTITFNNDDKEGFFQGQAQRVYKGYSVITLSDDATVDHPKLKLLSNPMGLTTFLYDVLKRKTVDDNEFFMNTPYGKAAVKAIHYDERKETFEASLDGIAFNPVSKAVTFVGEKEDVYGDKVAGLPFAYNYSAWNRLLEEKAKGTIVEIEEGGNLVGYTIDDDFLMMGGSLDPNKFLGVSAIDSDTFGHDPSDWVAPSASVDFEKGKLSFVFPWDFADGNGYEQVRVVYTMHP</sequence>
<dbReference type="STRING" id="28136.SAMN02745202_02340"/>
<keyword evidence="1" id="KW-0732">Signal</keyword>
<accession>A0A1T4RLL9</accession>
<name>A0A1T4RLL9_9BACT</name>
<evidence type="ECO:0000313" key="2">
    <source>
        <dbReference type="EMBL" id="SKA16849.1"/>
    </source>
</evidence>
<reference evidence="2 3" key="1">
    <citation type="submission" date="2017-02" db="EMBL/GenBank/DDBJ databases">
        <authorList>
            <person name="Peterson S.W."/>
        </authorList>
    </citation>
    <scope>NUCLEOTIDE SEQUENCE [LARGE SCALE GENOMIC DNA]</scope>
    <source>
        <strain evidence="2 3">ATCC 43324</strain>
    </source>
</reference>
<dbReference type="EMBL" id="FUXK01000035">
    <property type="protein sequence ID" value="SKA16849.1"/>
    <property type="molecule type" value="Genomic_DNA"/>
</dbReference>
<dbReference type="AlphaFoldDB" id="A0A1T4RLL9"/>
<dbReference type="RefSeq" id="WP_025071264.1">
    <property type="nucleotide sequence ID" value="NZ_FUXK01000035.1"/>
</dbReference>
<evidence type="ECO:0000313" key="3">
    <source>
        <dbReference type="Proteomes" id="UP000190065"/>
    </source>
</evidence>